<dbReference type="InterPro" id="IPR056303">
    <property type="entry name" value="AMIN-like"/>
</dbReference>
<dbReference type="Proteomes" id="UP000602087">
    <property type="component" value="Unassembled WGS sequence"/>
</dbReference>
<dbReference type="EMBL" id="JAEINH010000003">
    <property type="protein sequence ID" value="MBI9114468.1"/>
    <property type="molecule type" value="Genomic_DNA"/>
</dbReference>
<comment type="caution">
    <text evidence="3">The sequence shown here is derived from an EMBL/GenBank/DDBJ whole genome shotgun (WGS) entry which is preliminary data.</text>
</comment>
<evidence type="ECO:0000259" key="2">
    <source>
        <dbReference type="Pfam" id="PF24837"/>
    </source>
</evidence>
<proteinExistence type="predicted"/>
<keyword evidence="4" id="KW-1185">Reference proteome</keyword>
<dbReference type="AlphaFoldDB" id="A0A934I3C0"/>
<protein>
    <recommendedName>
        <fullName evidence="2">AMIN-like domain-containing protein</fullName>
    </recommendedName>
</protein>
<evidence type="ECO:0000313" key="3">
    <source>
        <dbReference type="EMBL" id="MBI9114468.1"/>
    </source>
</evidence>
<evidence type="ECO:0000256" key="1">
    <source>
        <dbReference type="SAM" id="MobiDB-lite"/>
    </source>
</evidence>
<dbReference type="PROSITE" id="PS51257">
    <property type="entry name" value="PROKAR_LIPOPROTEIN"/>
    <property type="match status" value="1"/>
</dbReference>
<reference evidence="3" key="1">
    <citation type="submission" date="2020-12" db="EMBL/GenBank/DDBJ databases">
        <title>Sanguibacter suaedae sp. nov., isolated from Suaeda aralocaspica.</title>
        <authorList>
            <person name="Ma Q."/>
        </authorList>
    </citation>
    <scope>NUCLEOTIDE SEQUENCE</scope>
    <source>
        <strain evidence="3">YZGR15</strain>
    </source>
</reference>
<evidence type="ECO:0000313" key="4">
    <source>
        <dbReference type="Proteomes" id="UP000602087"/>
    </source>
</evidence>
<dbReference type="RefSeq" id="WP_198733008.1">
    <property type="nucleotide sequence ID" value="NZ_JAEINH010000003.1"/>
</dbReference>
<feature type="region of interest" description="Disordered" evidence="1">
    <location>
        <begin position="18"/>
        <end position="80"/>
    </location>
</feature>
<sequence length="221" mass="22684">MRLVGAGTIGLLLLAGCSADPEPVSTTTPSSTVTDTETSEPVPTSTSSAPMPDAATTAPPDTADDEPADEMPFPANTLPDTAEASAGAALTVVDVRTGRHDGFDRVVYEMEGPGTPGWYVEYVDQAEQAGSGKVLDLAGDGTLAVRISGSGYPMDSGADPFSHDGPVEGEGTVVVTEARGWSVFEGITDAFVGLTEAGHPFRVHLLEDPVRVVVDVAHTTG</sequence>
<accession>A0A934I3C0</accession>
<gene>
    <name evidence="3" type="ORF">JAV76_05500</name>
</gene>
<feature type="domain" description="AMIN-like" evidence="2">
    <location>
        <begin position="91"/>
        <end position="218"/>
    </location>
</feature>
<feature type="compositionally biased region" description="Low complexity" evidence="1">
    <location>
        <begin position="18"/>
        <end position="61"/>
    </location>
</feature>
<dbReference type="Pfam" id="PF24837">
    <property type="entry name" value="AMIN-like"/>
    <property type="match status" value="1"/>
</dbReference>
<name>A0A934I3C0_9MICO</name>
<organism evidence="3 4">
    <name type="scientific">Sanguibacter suaedae</name>
    <dbReference type="NCBI Taxonomy" id="2795737"/>
    <lineage>
        <taxon>Bacteria</taxon>
        <taxon>Bacillati</taxon>
        <taxon>Actinomycetota</taxon>
        <taxon>Actinomycetes</taxon>
        <taxon>Micrococcales</taxon>
        <taxon>Sanguibacteraceae</taxon>
        <taxon>Sanguibacter</taxon>
    </lineage>
</organism>